<evidence type="ECO:0000313" key="1">
    <source>
        <dbReference type="EMBL" id="PZQ55134.1"/>
    </source>
</evidence>
<sequence length="113" mass="12232">MGDAAPRAFSRGPWLSLLAEILKLAGPRAEFLRHSERPWSSATFSGARHGVALAFTGSEAIADGERLIEALPDHEFTIPRQLVADAAVTETDHRAGPPPCLTLELELLMLEDC</sequence>
<name>A0A2W5NQC3_9SPHN</name>
<reference evidence="1 2" key="1">
    <citation type="submission" date="2017-08" db="EMBL/GenBank/DDBJ databases">
        <title>Infants hospitalized years apart are colonized by the same room-sourced microbial strains.</title>
        <authorList>
            <person name="Brooks B."/>
            <person name="Olm M.R."/>
            <person name="Firek B.A."/>
            <person name="Baker R."/>
            <person name="Thomas B.C."/>
            <person name="Morowitz M.J."/>
            <person name="Banfield J.F."/>
        </authorList>
    </citation>
    <scope>NUCLEOTIDE SEQUENCE [LARGE SCALE GENOMIC DNA]</scope>
    <source>
        <strain evidence="1">S2_005_002_R2_33</strain>
    </source>
</reference>
<accession>A0A2W5NQC3</accession>
<comment type="caution">
    <text evidence="1">The sequence shown here is derived from an EMBL/GenBank/DDBJ whole genome shotgun (WGS) entry which is preliminary data.</text>
</comment>
<evidence type="ECO:0000313" key="2">
    <source>
        <dbReference type="Proteomes" id="UP000249082"/>
    </source>
</evidence>
<dbReference type="EMBL" id="QFPX01000007">
    <property type="protein sequence ID" value="PZQ55134.1"/>
    <property type="molecule type" value="Genomic_DNA"/>
</dbReference>
<proteinExistence type="predicted"/>
<organism evidence="1 2">
    <name type="scientific">Novosphingobium pentaromativorans</name>
    <dbReference type="NCBI Taxonomy" id="205844"/>
    <lineage>
        <taxon>Bacteria</taxon>
        <taxon>Pseudomonadati</taxon>
        <taxon>Pseudomonadota</taxon>
        <taxon>Alphaproteobacteria</taxon>
        <taxon>Sphingomonadales</taxon>
        <taxon>Sphingomonadaceae</taxon>
        <taxon>Novosphingobium</taxon>
    </lineage>
</organism>
<protein>
    <submittedName>
        <fullName evidence="1">Uncharacterized protein</fullName>
    </submittedName>
</protein>
<dbReference type="Proteomes" id="UP000249082">
    <property type="component" value="Unassembled WGS sequence"/>
</dbReference>
<gene>
    <name evidence="1" type="ORF">DI555_10355</name>
</gene>
<dbReference type="AlphaFoldDB" id="A0A2W5NQC3"/>